<dbReference type="CDD" id="cd16010">
    <property type="entry name" value="iPGM"/>
    <property type="match status" value="1"/>
</dbReference>
<evidence type="ECO:0000256" key="12">
    <source>
        <dbReference type="PIRSR" id="PIRSR001492-2"/>
    </source>
</evidence>
<evidence type="ECO:0000313" key="17">
    <source>
        <dbReference type="Proteomes" id="UP000013378"/>
    </source>
</evidence>
<keyword evidence="17" id="KW-1185">Reference proteome</keyword>
<evidence type="ECO:0000259" key="14">
    <source>
        <dbReference type="Pfam" id="PF01676"/>
    </source>
</evidence>
<dbReference type="InterPro" id="IPR036646">
    <property type="entry name" value="PGAM_B_sf"/>
</dbReference>
<keyword evidence="7 10" id="KW-0464">Manganese</keyword>
<comment type="subunit">
    <text evidence="10">Monomer.</text>
</comment>
<comment type="caution">
    <text evidence="16">The sequence shown here is derived from an EMBL/GenBank/DDBJ whole genome shotgun (WGS) entry which is preliminary data.</text>
</comment>
<feature type="binding site" evidence="10 12">
    <location>
        <begin position="260"/>
        <end position="263"/>
    </location>
    <ligand>
        <name>substrate</name>
    </ligand>
</feature>
<evidence type="ECO:0000256" key="13">
    <source>
        <dbReference type="PIRSR" id="PIRSR001492-3"/>
    </source>
</evidence>
<dbReference type="GO" id="GO:0006007">
    <property type="term" value="P:glucose catabolic process"/>
    <property type="evidence" value="ECO:0007669"/>
    <property type="project" value="InterPro"/>
</dbReference>
<comment type="cofactor">
    <cofactor evidence="10">
        <name>Mn(2+)</name>
        <dbReference type="ChEBI" id="CHEBI:29035"/>
    </cofactor>
    <text evidence="10">Binds 2 manganese ions per subunit.</text>
</comment>
<dbReference type="GO" id="GO:0004619">
    <property type="term" value="F:phosphoglycerate mutase activity"/>
    <property type="evidence" value="ECO:0007669"/>
    <property type="project" value="UniProtKB-UniRule"/>
</dbReference>
<feature type="domain" description="Metalloenzyme" evidence="14">
    <location>
        <begin position="6"/>
        <end position="496"/>
    </location>
</feature>
<dbReference type="InterPro" id="IPR005995">
    <property type="entry name" value="Pgm_bpd_ind"/>
</dbReference>
<evidence type="ECO:0000259" key="15">
    <source>
        <dbReference type="Pfam" id="PF06415"/>
    </source>
</evidence>
<dbReference type="STRING" id="1304284.L21TH_1217"/>
<feature type="binding site" evidence="10 12">
    <location>
        <position position="191"/>
    </location>
    <ligand>
        <name>substrate</name>
    </ligand>
</feature>
<dbReference type="PANTHER" id="PTHR31637:SF0">
    <property type="entry name" value="2,3-BISPHOSPHOGLYCERATE-INDEPENDENT PHOSPHOGLYCERATE MUTASE"/>
    <property type="match status" value="1"/>
</dbReference>
<comment type="pathway">
    <text evidence="2 10">Carbohydrate degradation; glycolysis; pyruvate from D-glyceraldehyde 3-phosphate: step 3/5.</text>
</comment>
<dbReference type="Gene3D" id="3.40.1450.10">
    <property type="entry name" value="BPG-independent phosphoglycerate mutase, domain B"/>
    <property type="match status" value="1"/>
</dbReference>
<feature type="active site" description="Phosphoserine intermediate" evidence="10 11">
    <location>
        <position position="62"/>
    </location>
</feature>
<feature type="binding site" evidence="10 12">
    <location>
        <position position="334"/>
    </location>
    <ligand>
        <name>substrate</name>
    </ligand>
</feature>
<dbReference type="HAMAP" id="MF_01038">
    <property type="entry name" value="GpmI"/>
    <property type="match status" value="1"/>
</dbReference>
<dbReference type="UniPathway" id="UPA00109">
    <property type="reaction ID" value="UER00186"/>
</dbReference>
<feature type="binding site" evidence="10 13">
    <location>
        <position position="405"/>
    </location>
    <ligand>
        <name>Mn(2+)</name>
        <dbReference type="ChEBI" id="CHEBI:29035"/>
        <label>1</label>
    </ligand>
</feature>
<keyword evidence="6 10" id="KW-0324">Glycolysis</keyword>
<gene>
    <name evidence="10" type="primary">gpmI</name>
    <name evidence="16" type="ORF">L21TH_1217</name>
</gene>
<dbReference type="EC" id="5.4.2.12" evidence="4 10"/>
<sequence length="510" mass="56710">MSNKLAALVILDGWGIGKEYDGNAISKANTPNFNKLLETYPNTTLAASGLEVGLPEGQMGNSEVGHLNIGAGRIVYQEFTRITKSIENGEFFNNPEFIKAIENVKKNKSKLHLMGLVSDGGVHSHNSHLYALLELAKKYEVEEVYVHCYMDGRDVPPKSGKGYIEELEVKLEEIGVGKIATVSGRYYAMDRDKRWDRTQKAYDAMTLGKGREASSAIEAMNRSYQEDVTDEFVVPTVVVKNGEPIATIDDNDSIIFFNFRPDRARQITRAIVDKEFDGFTREKKVNTLFVCMTQYDKTIENVSIAYKPQKHKNTLGEYVSSLGLKQLRIAETEKYAHVTFFFNGGIEAPNEGEDRVLIPSPKVATYDLKPEMSAVEVKEEVIKRIKEEKYDLIVLNFANPDMVGHTGSLEAAVKAIETVDKCLGEIIEEVQNVDGKLLITADHGNSEEMIDEKTGGEITAHTTNRVPCIIIGEGNVELREGKLADIAPTLLEMMNVSVPNEMTGESLIVK</sequence>
<accession>R1CEN5</accession>
<organism evidence="16 17">
    <name type="scientific">Caldisalinibacter kiritimatiensis</name>
    <dbReference type="NCBI Taxonomy" id="1304284"/>
    <lineage>
        <taxon>Bacteria</taxon>
        <taxon>Bacillati</taxon>
        <taxon>Bacillota</taxon>
        <taxon>Tissierellia</taxon>
        <taxon>Tissierellales</taxon>
        <taxon>Thermohalobacteraceae</taxon>
        <taxon>Caldisalinibacter</taxon>
    </lineage>
</organism>
<dbReference type="SUPFAM" id="SSF64158">
    <property type="entry name" value="2,3-Bisphosphoglycerate-independent phosphoglycerate mutase, substrate-binding domain"/>
    <property type="match status" value="1"/>
</dbReference>
<dbReference type="GO" id="GO:0005829">
    <property type="term" value="C:cytosol"/>
    <property type="evidence" value="ECO:0007669"/>
    <property type="project" value="TreeGrafter"/>
</dbReference>
<evidence type="ECO:0000256" key="1">
    <source>
        <dbReference type="ARBA" id="ARBA00000370"/>
    </source>
</evidence>
<dbReference type="InterPro" id="IPR006124">
    <property type="entry name" value="Metalloenzyme"/>
</dbReference>
<feature type="binding site" evidence="10 13">
    <location>
        <position position="401"/>
    </location>
    <ligand>
        <name>Mn(2+)</name>
        <dbReference type="ChEBI" id="CHEBI:29035"/>
        <label>1</label>
    </ligand>
</feature>
<feature type="binding site" evidence="10 13">
    <location>
        <position position="443"/>
    </location>
    <ligand>
        <name>Mn(2+)</name>
        <dbReference type="ChEBI" id="CHEBI:29035"/>
        <label>2</label>
    </ligand>
</feature>
<dbReference type="PATRIC" id="fig|1304284.3.peg.1190"/>
<feature type="binding site" evidence="10 13">
    <location>
        <position position="461"/>
    </location>
    <ligand>
        <name>Mn(2+)</name>
        <dbReference type="ChEBI" id="CHEBI:29035"/>
        <label>1</label>
    </ligand>
</feature>
<feature type="binding site" evidence="10 13">
    <location>
        <position position="62"/>
    </location>
    <ligand>
        <name>Mn(2+)</name>
        <dbReference type="ChEBI" id="CHEBI:29035"/>
        <label>2</label>
    </ligand>
</feature>
<dbReference type="NCBIfam" id="TIGR01307">
    <property type="entry name" value="pgm_bpd_ind"/>
    <property type="match status" value="1"/>
</dbReference>
<evidence type="ECO:0000256" key="11">
    <source>
        <dbReference type="PIRSR" id="PIRSR001492-1"/>
    </source>
</evidence>
<dbReference type="GO" id="GO:0043937">
    <property type="term" value="P:regulation of sporulation"/>
    <property type="evidence" value="ECO:0007669"/>
    <property type="project" value="UniProtKB-ARBA"/>
</dbReference>
<dbReference type="OrthoDB" id="9800863at2"/>
<evidence type="ECO:0000256" key="4">
    <source>
        <dbReference type="ARBA" id="ARBA00012026"/>
    </source>
</evidence>
<evidence type="ECO:0000256" key="3">
    <source>
        <dbReference type="ARBA" id="ARBA00008819"/>
    </source>
</evidence>
<feature type="binding site" evidence="10 12">
    <location>
        <position position="185"/>
    </location>
    <ligand>
        <name>substrate</name>
    </ligand>
</feature>
<comment type="catalytic activity">
    <reaction evidence="1 10">
        <text>(2R)-2-phosphoglycerate = (2R)-3-phosphoglycerate</text>
        <dbReference type="Rhea" id="RHEA:15901"/>
        <dbReference type="ChEBI" id="CHEBI:58272"/>
        <dbReference type="ChEBI" id="CHEBI:58289"/>
        <dbReference type="EC" id="5.4.2.12"/>
    </reaction>
</comment>
<comment type="function">
    <text evidence="10">Catalyzes the interconversion of 2-phosphoglycerate and 3-phosphoglycerate.</text>
</comment>
<evidence type="ECO:0000256" key="6">
    <source>
        <dbReference type="ARBA" id="ARBA00023152"/>
    </source>
</evidence>
<evidence type="ECO:0000256" key="8">
    <source>
        <dbReference type="ARBA" id="ARBA00023235"/>
    </source>
</evidence>
<proteinExistence type="inferred from homology"/>
<dbReference type="GO" id="GO:0030145">
    <property type="term" value="F:manganese ion binding"/>
    <property type="evidence" value="ECO:0007669"/>
    <property type="project" value="UniProtKB-UniRule"/>
</dbReference>
<feature type="binding site" evidence="10 12">
    <location>
        <begin position="153"/>
        <end position="154"/>
    </location>
    <ligand>
        <name>substrate</name>
    </ligand>
</feature>
<keyword evidence="8 10" id="KW-0413">Isomerase</keyword>
<dbReference type="eggNOG" id="COG0696">
    <property type="taxonomic scope" value="Bacteria"/>
</dbReference>
<dbReference type="Proteomes" id="UP000013378">
    <property type="component" value="Unassembled WGS sequence"/>
</dbReference>
<keyword evidence="5 10" id="KW-0479">Metal-binding</keyword>
<evidence type="ECO:0000256" key="10">
    <source>
        <dbReference type="HAMAP-Rule" id="MF_01038"/>
    </source>
</evidence>
<evidence type="ECO:0000256" key="7">
    <source>
        <dbReference type="ARBA" id="ARBA00023211"/>
    </source>
</evidence>
<name>R1CEN5_9FIRM</name>
<dbReference type="EMBL" id="ARZA01000125">
    <property type="protein sequence ID" value="EOD00765.1"/>
    <property type="molecule type" value="Genomic_DNA"/>
</dbReference>
<feature type="binding site" evidence="10 13">
    <location>
        <position position="12"/>
    </location>
    <ligand>
        <name>Mn(2+)</name>
        <dbReference type="ChEBI" id="CHEBI:29035"/>
        <label>2</label>
    </ligand>
</feature>
<feature type="binding site" evidence="10 13">
    <location>
        <position position="442"/>
    </location>
    <ligand>
        <name>Mn(2+)</name>
        <dbReference type="ChEBI" id="CHEBI:29035"/>
        <label>2</label>
    </ligand>
</feature>
<dbReference type="PIRSF" id="PIRSF001492">
    <property type="entry name" value="IPGAM"/>
    <property type="match status" value="1"/>
</dbReference>
<dbReference type="Gene3D" id="3.40.720.10">
    <property type="entry name" value="Alkaline Phosphatase, subunit A"/>
    <property type="match status" value="1"/>
</dbReference>
<evidence type="ECO:0000313" key="16">
    <source>
        <dbReference type="EMBL" id="EOD00765.1"/>
    </source>
</evidence>
<evidence type="ECO:0000256" key="9">
    <source>
        <dbReference type="ARBA" id="ARBA00071648"/>
    </source>
</evidence>
<dbReference type="SUPFAM" id="SSF53649">
    <property type="entry name" value="Alkaline phosphatase-like"/>
    <property type="match status" value="1"/>
</dbReference>
<evidence type="ECO:0000256" key="5">
    <source>
        <dbReference type="ARBA" id="ARBA00022723"/>
    </source>
</evidence>
<dbReference type="Pfam" id="PF06415">
    <property type="entry name" value="iPGM_N"/>
    <property type="match status" value="1"/>
</dbReference>
<comment type="similarity">
    <text evidence="3 10">Belongs to the BPG-independent phosphoglycerate mutase family.</text>
</comment>
<dbReference type="InterPro" id="IPR017850">
    <property type="entry name" value="Alkaline_phosphatase_core_sf"/>
</dbReference>
<dbReference type="FunFam" id="3.40.1450.10:FF:000001">
    <property type="entry name" value="2,3-bisphosphoglycerate-independent phosphoglycerate mutase"/>
    <property type="match status" value="1"/>
</dbReference>
<dbReference type="PANTHER" id="PTHR31637">
    <property type="entry name" value="2,3-BISPHOSPHOGLYCERATE-INDEPENDENT PHOSPHOGLYCERATE MUTASE"/>
    <property type="match status" value="1"/>
</dbReference>
<reference evidence="16 17" key="1">
    <citation type="journal article" date="2015" name="Geomicrobiol. J.">
        <title>Caldisalinibacter kiritimatiensis gen. nov., sp. nov., a moderately thermohalophilic thiosulfate-reducing bacterium from a hypersaline microbial mat.</title>
        <authorList>
            <person name="Ben Hania W."/>
            <person name="Joseph M."/>
            <person name="Fiebig A."/>
            <person name="Bunk B."/>
            <person name="Klenk H.-P."/>
            <person name="Fardeau M.-L."/>
            <person name="Spring S."/>
        </authorList>
    </citation>
    <scope>NUCLEOTIDE SEQUENCE [LARGE SCALE GENOMIC DNA]</scope>
    <source>
        <strain evidence="16 17">L21-TH-D2</strain>
    </source>
</reference>
<evidence type="ECO:0000256" key="2">
    <source>
        <dbReference type="ARBA" id="ARBA00004798"/>
    </source>
</evidence>
<dbReference type="InterPro" id="IPR011258">
    <property type="entry name" value="BPG-indep_PGM_N"/>
</dbReference>
<protein>
    <recommendedName>
        <fullName evidence="9 10">2,3-bisphosphoglycerate-independent phosphoglycerate mutase</fullName>
        <shortName evidence="10">BPG-independent PGAM</shortName>
        <shortName evidence="10">Phosphoglyceromutase</shortName>
        <shortName evidence="10">iPGM</shortName>
        <ecNumber evidence="4 10">5.4.2.12</ecNumber>
    </recommendedName>
</protein>
<dbReference type="AlphaFoldDB" id="R1CEN5"/>
<dbReference type="GO" id="GO:0006096">
    <property type="term" value="P:glycolytic process"/>
    <property type="evidence" value="ECO:0007669"/>
    <property type="project" value="UniProtKB-UniRule"/>
</dbReference>
<dbReference type="Pfam" id="PF01676">
    <property type="entry name" value="Metalloenzyme"/>
    <property type="match status" value="1"/>
</dbReference>
<feature type="binding site" evidence="10 12">
    <location>
        <position position="123"/>
    </location>
    <ligand>
        <name>substrate</name>
    </ligand>
</feature>
<dbReference type="RefSeq" id="WP_006311836.1">
    <property type="nucleotide sequence ID" value="NZ_ARZA01000125.1"/>
</dbReference>
<feature type="domain" description="BPG-independent PGAM N-terminal" evidence="15">
    <location>
        <begin position="82"/>
        <end position="297"/>
    </location>
</feature>
<dbReference type="FunFam" id="3.40.720.10:FF:000001">
    <property type="entry name" value="2,3-bisphosphoglycerate-independent phosphoglycerate mutase"/>
    <property type="match status" value="1"/>
</dbReference>